<feature type="compositionally biased region" description="Low complexity" evidence="1">
    <location>
        <begin position="52"/>
        <end position="68"/>
    </location>
</feature>
<evidence type="ECO:0000256" key="2">
    <source>
        <dbReference type="SAM" id="Phobius"/>
    </source>
</evidence>
<accession>A0AAD2FN95</accession>
<feature type="region of interest" description="Disordered" evidence="1">
    <location>
        <begin position="1"/>
        <end position="73"/>
    </location>
</feature>
<proteinExistence type="predicted"/>
<organism evidence="3 4">
    <name type="scientific">Cylindrotheca closterium</name>
    <dbReference type="NCBI Taxonomy" id="2856"/>
    <lineage>
        <taxon>Eukaryota</taxon>
        <taxon>Sar</taxon>
        <taxon>Stramenopiles</taxon>
        <taxon>Ochrophyta</taxon>
        <taxon>Bacillariophyta</taxon>
        <taxon>Bacillariophyceae</taxon>
        <taxon>Bacillariophycidae</taxon>
        <taxon>Bacillariales</taxon>
        <taxon>Bacillariaceae</taxon>
        <taxon>Cylindrotheca</taxon>
    </lineage>
</organism>
<evidence type="ECO:0000313" key="3">
    <source>
        <dbReference type="EMBL" id="CAJ1947079.1"/>
    </source>
</evidence>
<gene>
    <name evidence="3" type="ORF">CYCCA115_LOCUS10967</name>
</gene>
<evidence type="ECO:0000313" key="4">
    <source>
        <dbReference type="Proteomes" id="UP001295423"/>
    </source>
</evidence>
<feature type="compositionally biased region" description="Basic and acidic residues" evidence="1">
    <location>
        <begin position="39"/>
        <end position="51"/>
    </location>
</feature>
<feature type="compositionally biased region" description="Basic residues" evidence="1">
    <location>
        <begin position="8"/>
        <end position="17"/>
    </location>
</feature>
<keyword evidence="2" id="KW-0812">Transmembrane</keyword>
<feature type="transmembrane region" description="Helical" evidence="2">
    <location>
        <begin position="82"/>
        <end position="102"/>
    </location>
</feature>
<dbReference type="EMBL" id="CAKOGP040001725">
    <property type="protein sequence ID" value="CAJ1947079.1"/>
    <property type="molecule type" value="Genomic_DNA"/>
</dbReference>
<dbReference type="Proteomes" id="UP001295423">
    <property type="component" value="Unassembled WGS sequence"/>
</dbReference>
<comment type="caution">
    <text evidence="3">The sequence shown here is derived from an EMBL/GenBank/DDBJ whole genome shotgun (WGS) entry which is preliminary data.</text>
</comment>
<sequence length="312" mass="34892">MTNSNLHSNHRHIHRRSSITALQQQQQQQGSAMNQNNDFGDHHDGKNDNNKNKASSSSSSSASSSSSSHPSIRRTKSMTKQYVVLGAHLFAVSIFILINRFVGPWPIAFLQALKEPYWLLIHYLSATMFAGTIVVSAILENMIVNKTTFNKNDTDNDSTDTDNDMNDTAATTIQDQNKLIHFWFQQVPQMDARLVLPSVVTLLVSGTATAHSRYGGGSLALAPKHITLMFAHLLAFMAWWIVTDITTRSKVLEYYHDAGSSSSKNNNNKRNNNKTNRLQQVLKWRKVSNIGSCLFVLVLFAIMTLKPGMPMI</sequence>
<protein>
    <submittedName>
        <fullName evidence="3">Uncharacterized protein</fullName>
    </submittedName>
</protein>
<dbReference type="AlphaFoldDB" id="A0AAD2FN95"/>
<feature type="transmembrane region" description="Helical" evidence="2">
    <location>
        <begin position="226"/>
        <end position="242"/>
    </location>
</feature>
<feature type="transmembrane region" description="Helical" evidence="2">
    <location>
        <begin position="117"/>
        <end position="139"/>
    </location>
</feature>
<keyword evidence="4" id="KW-1185">Reference proteome</keyword>
<keyword evidence="2" id="KW-1133">Transmembrane helix</keyword>
<keyword evidence="2" id="KW-0472">Membrane</keyword>
<evidence type="ECO:0000256" key="1">
    <source>
        <dbReference type="SAM" id="MobiDB-lite"/>
    </source>
</evidence>
<reference evidence="3" key="1">
    <citation type="submission" date="2023-08" db="EMBL/GenBank/DDBJ databases">
        <authorList>
            <person name="Audoor S."/>
            <person name="Bilcke G."/>
        </authorList>
    </citation>
    <scope>NUCLEOTIDE SEQUENCE</scope>
</reference>
<feature type="transmembrane region" description="Helical" evidence="2">
    <location>
        <begin position="194"/>
        <end position="214"/>
    </location>
</feature>
<feature type="transmembrane region" description="Helical" evidence="2">
    <location>
        <begin position="287"/>
        <end position="305"/>
    </location>
</feature>
<name>A0AAD2FN95_9STRA</name>